<evidence type="ECO:0000259" key="4">
    <source>
        <dbReference type="Pfam" id="PF00675"/>
    </source>
</evidence>
<accession>A0A443SDQ6</accession>
<dbReference type="FunFam" id="3.30.830.10:FF:000021">
    <property type="entry name" value="Cytochrome b-c1 complex subunit 2"/>
    <property type="match status" value="1"/>
</dbReference>
<feature type="domain" description="Peptidase M16 C-terminal" evidence="5">
    <location>
        <begin position="202"/>
        <end position="375"/>
    </location>
</feature>
<dbReference type="Gene3D" id="3.30.830.10">
    <property type="entry name" value="Metalloenzyme, LuxS/M16 peptidase-like"/>
    <property type="match status" value="2"/>
</dbReference>
<organism evidence="6 7">
    <name type="scientific">Leptotrombidium deliense</name>
    <dbReference type="NCBI Taxonomy" id="299467"/>
    <lineage>
        <taxon>Eukaryota</taxon>
        <taxon>Metazoa</taxon>
        <taxon>Ecdysozoa</taxon>
        <taxon>Arthropoda</taxon>
        <taxon>Chelicerata</taxon>
        <taxon>Arachnida</taxon>
        <taxon>Acari</taxon>
        <taxon>Acariformes</taxon>
        <taxon>Trombidiformes</taxon>
        <taxon>Prostigmata</taxon>
        <taxon>Anystina</taxon>
        <taxon>Parasitengona</taxon>
        <taxon>Trombiculoidea</taxon>
        <taxon>Trombiculidae</taxon>
        <taxon>Leptotrombidium</taxon>
    </lineage>
</organism>
<dbReference type="SUPFAM" id="SSF63411">
    <property type="entry name" value="LuxS/MPP-like metallohydrolase"/>
    <property type="match status" value="2"/>
</dbReference>
<dbReference type="OrthoDB" id="6369905at2759"/>
<evidence type="ECO:0000313" key="6">
    <source>
        <dbReference type="EMBL" id="RWS25649.1"/>
    </source>
</evidence>
<evidence type="ECO:0000256" key="3">
    <source>
        <dbReference type="ARBA" id="ARBA00023128"/>
    </source>
</evidence>
<evidence type="ECO:0000259" key="5">
    <source>
        <dbReference type="Pfam" id="PF05193"/>
    </source>
</evidence>
<gene>
    <name evidence="6" type="ORF">B4U80_10020</name>
</gene>
<dbReference type="VEuPathDB" id="VectorBase:LDEU006393"/>
<feature type="domain" description="Peptidase M16 N-terminal" evidence="4">
    <location>
        <begin position="49"/>
        <end position="193"/>
    </location>
</feature>
<keyword evidence="2" id="KW-0809">Transit peptide</keyword>
<name>A0A443SDQ6_9ACAR</name>
<dbReference type="EMBL" id="NCKV01003497">
    <property type="protein sequence ID" value="RWS25649.1"/>
    <property type="molecule type" value="Genomic_DNA"/>
</dbReference>
<dbReference type="AlphaFoldDB" id="A0A443SDQ6"/>
<dbReference type="Pfam" id="PF05193">
    <property type="entry name" value="Peptidase_M16_C"/>
    <property type="match status" value="1"/>
</dbReference>
<comment type="caution">
    <text evidence="6">The sequence shown here is derived from an EMBL/GenBank/DDBJ whole genome shotgun (WGS) entry which is preliminary data.</text>
</comment>
<keyword evidence="7" id="KW-1185">Reference proteome</keyword>
<dbReference type="InterPro" id="IPR011249">
    <property type="entry name" value="Metalloenz_LuxS/M16"/>
</dbReference>
<dbReference type="PANTHER" id="PTHR11851">
    <property type="entry name" value="METALLOPROTEASE"/>
    <property type="match status" value="1"/>
</dbReference>
<dbReference type="FunFam" id="3.30.830.10:FF:000039">
    <property type="entry name" value="Ubiquinol-cytochrome c reductase core subunit 2"/>
    <property type="match status" value="1"/>
</dbReference>
<sequence>MSAKLHKISGLLNCSKRAFSAKAAPKIADRQQTTRVVKQTKLANGLLVVAVENDAPISRIGVYIRAGARFETSENLGITHCLRNCAGLSTTNSTIFGITRNVEHVGGFLTATNTREDMVYKLGNIRDFTSQNLGYLADTVTRPAFKPWEIKDFKYRMEMDCERFKLNREAQLIESLHKVSFRGGLSNSLYTPDFKLGTHDHNTLMEYVMSNYLSSRMVVVGIGIDCGTLVDYVERNFTMNSGESKPISPSKFISGEIRVDDDSDICLAGIVTEGVSVKNSKDMVSLCLFQHILGCGPRMKYNEGVSILSKAAKQASEKPSTVTALNISYSDSGLFGVTVAGHANDMDKLLKAVVGKMKEVSKSLKEEDLQKAKLSLKASWHMALESDDTLLDEIGYQALNFGEALNLHDMEAAVDGITLKDLSAVTSKVMKGKPSMASIGKLHNTPYLEDIVSM</sequence>
<dbReference type="InterPro" id="IPR007863">
    <property type="entry name" value="Peptidase_M16_C"/>
</dbReference>
<evidence type="ECO:0000256" key="1">
    <source>
        <dbReference type="ARBA" id="ARBA00004173"/>
    </source>
</evidence>
<dbReference type="InterPro" id="IPR011765">
    <property type="entry name" value="Pept_M16_N"/>
</dbReference>
<dbReference type="InterPro" id="IPR050361">
    <property type="entry name" value="MPP/UQCRC_Complex"/>
</dbReference>
<reference evidence="6 7" key="1">
    <citation type="journal article" date="2018" name="Gigascience">
        <title>Genomes of trombidid mites reveal novel predicted allergens and laterally-transferred genes associated with secondary metabolism.</title>
        <authorList>
            <person name="Dong X."/>
            <person name="Chaisiri K."/>
            <person name="Xia D."/>
            <person name="Armstrong S.D."/>
            <person name="Fang Y."/>
            <person name="Donnelly M.J."/>
            <person name="Kadowaki T."/>
            <person name="McGarry J.W."/>
            <person name="Darby A.C."/>
            <person name="Makepeace B.L."/>
        </authorList>
    </citation>
    <scope>NUCLEOTIDE SEQUENCE [LARGE SCALE GENOMIC DNA]</scope>
    <source>
        <strain evidence="6">UoL-UT</strain>
    </source>
</reference>
<dbReference type="STRING" id="299467.A0A443SDQ6"/>
<dbReference type="GO" id="GO:0046872">
    <property type="term" value="F:metal ion binding"/>
    <property type="evidence" value="ECO:0007669"/>
    <property type="project" value="InterPro"/>
</dbReference>
<evidence type="ECO:0000313" key="7">
    <source>
        <dbReference type="Proteomes" id="UP000288716"/>
    </source>
</evidence>
<comment type="subcellular location">
    <subcellularLocation>
        <location evidence="1">Mitochondrion</location>
    </subcellularLocation>
</comment>
<dbReference type="Pfam" id="PF00675">
    <property type="entry name" value="Peptidase_M16"/>
    <property type="match status" value="1"/>
</dbReference>
<dbReference type="GO" id="GO:0016020">
    <property type="term" value="C:membrane"/>
    <property type="evidence" value="ECO:0007669"/>
    <property type="project" value="UniProtKB-ARBA"/>
</dbReference>
<proteinExistence type="predicted"/>
<dbReference type="GO" id="GO:0005739">
    <property type="term" value="C:mitochondrion"/>
    <property type="evidence" value="ECO:0007669"/>
    <property type="project" value="UniProtKB-SubCell"/>
</dbReference>
<keyword evidence="3" id="KW-0496">Mitochondrion</keyword>
<dbReference type="Proteomes" id="UP000288716">
    <property type="component" value="Unassembled WGS sequence"/>
</dbReference>
<protein>
    <submittedName>
        <fullName evidence="6">Cytochrome b-c1 complex subunit 2-like protein</fullName>
    </submittedName>
</protein>
<dbReference type="PANTHER" id="PTHR11851:SF226">
    <property type="entry name" value="CYTOCHROME B-C1 COMPLEX SUBUNIT 2, MITOCHONDRIAL"/>
    <property type="match status" value="1"/>
</dbReference>
<evidence type="ECO:0000256" key="2">
    <source>
        <dbReference type="ARBA" id="ARBA00022946"/>
    </source>
</evidence>